<dbReference type="AlphaFoldDB" id="A0AAD6ZB42"/>
<accession>A0AAD6ZB42</accession>
<comment type="caution">
    <text evidence="1">The sequence shown here is derived from an EMBL/GenBank/DDBJ whole genome shotgun (WGS) entry which is preliminary data.</text>
</comment>
<proteinExistence type="predicted"/>
<protein>
    <recommendedName>
        <fullName evidence="3">F-box domain-containing protein</fullName>
    </recommendedName>
</protein>
<reference evidence="1" key="1">
    <citation type="submission" date="2023-03" db="EMBL/GenBank/DDBJ databases">
        <title>Massive genome expansion in bonnet fungi (Mycena s.s.) driven by repeated elements and novel gene families across ecological guilds.</title>
        <authorList>
            <consortium name="Lawrence Berkeley National Laboratory"/>
            <person name="Harder C.B."/>
            <person name="Miyauchi S."/>
            <person name="Viragh M."/>
            <person name="Kuo A."/>
            <person name="Thoen E."/>
            <person name="Andreopoulos B."/>
            <person name="Lu D."/>
            <person name="Skrede I."/>
            <person name="Drula E."/>
            <person name="Henrissat B."/>
            <person name="Morin E."/>
            <person name="Kohler A."/>
            <person name="Barry K."/>
            <person name="LaButti K."/>
            <person name="Morin E."/>
            <person name="Salamov A."/>
            <person name="Lipzen A."/>
            <person name="Mereny Z."/>
            <person name="Hegedus B."/>
            <person name="Baldrian P."/>
            <person name="Stursova M."/>
            <person name="Weitz H."/>
            <person name="Taylor A."/>
            <person name="Grigoriev I.V."/>
            <person name="Nagy L.G."/>
            <person name="Martin F."/>
            <person name="Kauserud H."/>
        </authorList>
    </citation>
    <scope>NUCLEOTIDE SEQUENCE</scope>
    <source>
        <strain evidence="1">CBHHK002</strain>
    </source>
</reference>
<gene>
    <name evidence="1" type="ORF">DFH08DRAFT_895545</name>
</gene>
<sequence length="416" mass="46981">MKLENLRLRLRLSDIESEILQLETPSSSSSNRRFSPRLKEERQRRLMKERITIQQSLHLIVYPILTIPVELTSEIFLHCLPVDPAQPNARLAPLLLGRICRVWRNIAYTDPKLWASLGLRIWGRKGLKFGIEDWLRRAGSVPLALRLVLPFSHCPFFKGFQCGLHPSSCLLSDNWGRLTSFRGEYFAYTDCLALFVHAPRLIRCELVSIFGYLPPPPATHILLNDLEDLSLTTDGPSTCLLPSLLGSLAVPKLRALRLVCTFYLFPENPFLSFLKRSPAIQTFSVQSRGSPDYGFLTTILDAMPTLISFELRLLYSATIVFDILRLLNDSTTFLPRVRKLLFSVIQSVAWEDSFTPILIDALGSRSEAKPGITRLMDFQFLCHPVAELDAQISSCVLNMKGKGMRIHVGSAAGRLS</sequence>
<evidence type="ECO:0000313" key="1">
    <source>
        <dbReference type="EMBL" id="KAJ7314464.1"/>
    </source>
</evidence>
<evidence type="ECO:0008006" key="3">
    <source>
        <dbReference type="Google" id="ProtNLM"/>
    </source>
</evidence>
<evidence type="ECO:0000313" key="2">
    <source>
        <dbReference type="Proteomes" id="UP001218218"/>
    </source>
</evidence>
<dbReference type="EMBL" id="JARIHO010000067">
    <property type="protein sequence ID" value="KAJ7314464.1"/>
    <property type="molecule type" value="Genomic_DNA"/>
</dbReference>
<name>A0AAD6ZB42_9AGAR</name>
<keyword evidence="2" id="KW-1185">Reference proteome</keyword>
<dbReference type="Proteomes" id="UP001218218">
    <property type="component" value="Unassembled WGS sequence"/>
</dbReference>
<organism evidence="1 2">
    <name type="scientific">Mycena albidolilacea</name>
    <dbReference type="NCBI Taxonomy" id="1033008"/>
    <lineage>
        <taxon>Eukaryota</taxon>
        <taxon>Fungi</taxon>
        <taxon>Dikarya</taxon>
        <taxon>Basidiomycota</taxon>
        <taxon>Agaricomycotina</taxon>
        <taxon>Agaricomycetes</taxon>
        <taxon>Agaricomycetidae</taxon>
        <taxon>Agaricales</taxon>
        <taxon>Marasmiineae</taxon>
        <taxon>Mycenaceae</taxon>
        <taxon>Mycena</taxon>
    </lineage>
</organism>